<dbReference type="InterPro" id="IPR000182">
    <property type="entry name" value="GNAT_dom"/>
</dbReference>
<dbReference type="SUPFAM" id="SSF55729">
    <property type="entry name" value="Acyl-CoA N-acyltransferases (Nat)"/>
    <property type="match status" value="1"/>
</dbReference>
<gene>
    <name evidence="4" type="ORF">O0955_17765</name>
</gene>
<keyword evidence="2" id="KW-0012">Acyltransferase</keyword>
<feature type="domain" description="N-acetyltransferase" evidence="3">
    <location>
        <begin position="4"/>
        <end position="148"/>
    </location>
</feature>
<dbReference type="InterPro" id="IPR016181">
    <property type="entry name" value="Acyl_CoA_acyltransferase"/>
</dbReference>
<dbReference type="Pfam" id="PF13508">
    <property type="entry name" value="Acetyltransf_7"/>
    <property type="match status" value="1"/>
</dbReference>
<evidence type="ECO:0000259" key="3">
    <source>
        <dbReference type="PROSITE" id="PS51186"/>
    </source>
</evidence>
<accession>A0ABT4LD80</accession>
<sequence length="154" mass="17819">MNNLEIYIPLPADYLQIIKVWEASVRATHHFLAEEDILDYKSLIYNEYLHQVDLYCAVDDNQIIAFMGINEDMIQMLFVHPDARSKGVGKKLIEFAIDQKNITKVDVNEQNEQAVGFYERMGFSVSERSAYDASGKPYPVLSMELVKQPFFINF</sequence>
<name>A0ABT4LD80_9SPHI</name>
<dbReference type="CDD" id="cd04301">
    <property type="entry name" value="NAT_SF"/>
    <property type="match status" value="1"/>
</dbReference>
<dbReference type="RefSeq" id="WP_269428905.1">
    <property type="nucleotide sequence ID" value="NZ_JAPWGM010000008.1"/>
</dbReference>
<dbReference type="PANTHER" id="PTHR43800:SF1">
    <property type="entry name" value="PEPTIDYL-LYSINE N-ACETYLTRANSFERASE YJAB"/>
    <property type="match status" value="1"/>
</dbReference>
<evidence type="ECO:0000256" key="2">
    <source>
        <dbReference type="ARBA" id="ARBA00023315"/>
    </source>
</evidence>
<dbReference type="PROSITE" id="PS51186">
    <property type="entry name" value="GNAT"/>
    <property type="match status" value="1"/>
</dbReference>
<proteinExistence type="predicted"/>
<keyword evidence="5" id="KW-1185">Reference proteome</keyword>
<keyword evidence="1" id="KW-0808">Transferase</keyword>
<dbReference type="Gene3D" id="3.40.630.30">
    <property type="match status" value="1"/>
</dbReference>
<dbReference type="NCBIfam" id="NF007807">
    <property type="entry name" value="PRK10514.1"/>
    <property type="match status" value="1"/>
</dbReference>
<dbReference type="Proteomes" id="UP001144347">
    <property type="component" value="Unassembled WGS sequence"/>
</dbReference>
<dbReference type="PANTHER" id="PTHR43800">
    <property type="entry name" value="PEPTIDYL-LYSINE N-ACETYLTRANSFERASE YJAB"/>
    <property type="match status" value="1"/>
</dbReference>
<comment type="caution">
    <text evidence="4">The sequence shown here is derived from an EMBL/GenBank/DDBJ whole genome shotgun (WGS) entry which is preliminary data.</text>
</comment>
<evidence type="ECO:0000313" key="5">
    <source>
        <dbReference type="Proteomes" id="UP001144347"/>
    </source>
</evidence>
<evidence type="ECO:0000313" key="4">
    <source>
        <dbReference type="EMBL" id="MCZ4245863.1"/>
    </source>
</evidence>
<evidence type="ECO:0000256" key="1">
    <source>
        <dbReference type="ARBA" id="ARBA00022679"/>
    </source>
</evidence>
<organism evidence="4 5">
    <name type="scientific">Pedobacter punctiformis</name>
    <dbReference type="NCBI Taxonomy" id="3004097"/>
    <lineage>
        <taxon>Bacteria</taxon>
        <taxon>Pseudomonadati</taxon>
        <taxon>Bacteroidota</taxon>
        <taxon>Sphingobacteriia</taxon>
        <taxon>Sphingobacteriales</taxon>
        <taxon>Sphingobacteriaceae</taxon>
        <taxon>Pedobacter</taxon>
    </lineage>
</organism>
<protein>
    <submittedName>
        <fullName evidence="4">Acetyltransferase</fullName>
    </submittedName>
</protein>
<dbReference type="EMBL" id="JAPWGM010000008">
    <property type="protein sequence ID" value="MCZ4245863.1"/>
    <property type="molecule type" value="Genomic_DNA"/>
</dbReference>
<reference evidence="4" key="1">
    <citation type="submission" date="2022-12" db="EMBL/GenBank/DDBJ databases">
        <title>Genome sequence of HCMS5-2.</title>
        <authorList>
            <person name="Woo H."/>
        </authorList>
    </citation>
    <scope>NUCLEOTIDE SEQUENCE</scope>
    <source>
        <strain evidence="4">HCMS5-2</strain>
    </source>
</reference>